<dbReference type="AlphaFoldDB" id="A0A1N6LWF0"/>
<dbReference type="PROSITE" id="PS50889">
    <property type="entry name" value="S4"/>
    <property type="match status" value="1"/>
</dbReference>
<protein>
    <submittedName>
        <fullName evidence="3">RNA pseudouridylate synthase, putative</fullName>
    </submittedName>
</protein>
<dbReference type="InterPro" id="IPR020103">
    <property type="entry name" value="PsdUridine_synth_cat_dom_sf"/>
</dbReference>
<dbReference type="InterPro" id="IPR042092">
    <property type="entry name" value="PsdUridine_s_RsuA/RluB/E/F_cat"/>
</dbReference>
<dbReference type="SUPFAM" id="SSF55174">
    <property type="entry name" value="Alpha-L RNA-binding motif"/>
    <property type="match status" value="1"/>
</dbReference>
<dbReference type="VEuPathDB" id="PiroplasmaDB:BMR1_01G00730"/>
<dbReference type="GO" id="GO:0009982">
    <property type="term" value="F:pseudouridine synthase activity"/>
    <property type="evidence" value="ECO:0007669"/>
    <property type="project" value="InterPro"/>
</dbReference>
<dbReference type="KEGG" id="bmic:BMR1_01G00730"/>
<organism evidence="3 4">
    <name type="scientific">Babesia microti (strain RI)</name>
    <dbReference type="NCBI Taxonomy" id="1133968"/>
    <lineage>
        <taxon>Eukaryota</taxon>
        <taxon>Sar</taxon>
        <taxon>Alveolata</taxon>
        <taxon>Apicomplexa</taxon>
        <taxon>Aconoidasida</taxon>
        <taxon>Piroplasmida</taxon>
        <taxon>Babesiidae</taxon>
        <taxon>Babesia</taxon>
    </lineage>
</organism>
<dbReference type="GO" id="GO:0003723">
    <property type="term" value="F:RNA binding"/>
    <property type="evidence" value="ECO:0007669"/>
    <property type="project" value="UniProtKB-KW"/>
</dbReference>
<proteinExistence type="predicted"/>
<dbReference type="GO" id="GO:0001522">
    <property type="term" value="P:pseudouridine synthesis"/>
    <property type="evidence" value="ECO:0007669"/>
    <property type="project" value="InterPro"/>
</dbReference>
<evidence type="ECO:0000313" key="4">
    <source>
        <dbReference type="Proteomes" id="UP000002899"/>
    </source>
</evidence>
<keyword evidence="1" id="KW-0413">Isomerase</keyword>
<accession>A0A1N6LWF0</accession>
<dbReference type="PANTHER" id="PTHR47683">
    <property type="entry name" value="PSEUDOURIDINE SYNTHASE FAMILY PROTEIN-RELATED"/>
    <property type="match status" value="1"/>
</dbReference>
<evidence type="ECO:0000313" key="3">
    <source>
        <dbReference type="EMBL" id="SIO73200.1"/>
    </source>
</evidence>
<reference evidence="3 4" key="1">
    <citation type="journal article" date="2012" name="Nucleic Acids Res.">
        <title>Sequencing of the smallest Apicomplexan genome from the human pathogen Babesia microti.</title>
        <authorList>
            <person name="Cornillot E."/>
            <person name="Hadj-Kaddour K."/>
            <person name="Dassouli A."/>
            <person name="Noel B."/>
            <person name="Ranwez V."/>
            <person name="Vacherie B."/>
            <person name="Augagneur Y."/>
            <person name="Bres V."/>
            <person name="Duclos A."/>
            <person name="Randazzo S."/>
            <person name="Carcy B."/>
            <person name="Debierre-Grockiego F."/>
            <person name="Delbecq S."/>
            <person name="Moubri-Menage K."/>
            <person name="Shams-Eldin H."/>
            <person name="Usmani-Brown S."/>
            <person name="Bringaud F."/>
            <person name="Wincker P."/>
            <person name="Vivares C.P."/>
            <person name="Schwarz R.T."/>
            <person name="Schetters T.P."/>
            <person name="Krause P.J."/>
            <person name="Gorenflot A."/>
            <person name="Berry V."/>
            <person name="Barbe V."/>
            <person name="Ben Mamoun C."/>
        </authorList>
    </citation>
    <scope>NUCLEOTIDE SEQUENCE [LARGE SCALE GENOMIC DNA]</scope>
    <source>
        <strain evidence="3 4">RI</strain>
    </source>
</reference>
<sequence>MCSSATVQLRYTQVELLSKRLSQHLTSSDSKKWIREGKVFVNGKVAQRNALITNNCVVTLNEPNVTNVQKTSAQLWIAYKCRGVDSTDVNKFISHINPTLNIPKLIAINKLSSYSQGVMLMTNNGSFAQKLRQLDTGLTSIYHLKLYCHLHEAMSAVKYLKKVLPVHWISLVKQGWRSVWLKCTINNFNDKTLINGFRSRGLLPSKVRLDSIGPYKVNRLDRTEVLPVKLTKQLAKIANKLERVNESIALVPLETDGLWPPRIISTKQSVELMKTNNQTEIVIPDVKKHIES</sequence>
<name>A0A1N6LWF0_BABMR</name>
<dbReference type="PANTHER" id="PTHR47683:SF2">
    <property type="entry name" value="RNA-BINDING S4 DOMAIN-CONTAINING PROTEIN"/>
    <property type="match status" value="1"/>
</dbReference>
<dbReference type="InterPro" id="IPR020094">
    <property type="entry name" value="TruA/RsuA/RluB/E/F_N"/>
</dbReference>
<evidence type="ECO:0000256" key="2">
    <source>
        <dbReference type="PROSITE-ProRule" id="PRU00182"/>
    </source>
</evidence>
<reference evidence="3 4" key="3">
    <citation type="journal article" date="2016" name="Sci. Rep.">
        <title>Genome-wide diversity and gene expression profiling of Babesia microti isolates identify polymorphic genes that mediate host-pathogen interactions.</title>
        <authorList>
            <person name="Silva J.C."/>
            <person name="Cornillot E."/>
            <person name="McCracken C."/>
            <person name="Usmani-Brown S."/>
            <person name="Dwivedi A."/>
            <person name="Ifeonu O.O."/>
            <person name="Crabtree J."/>
            <person name="Gotia H.T."/>
            <person name="Virji A.Z."/>
            <person name="Reynes C."/>
            <person name="Colinge J."/>
            <person name="Kumar V."/>
            <person name="Lawres L."/>
            <person name="Pazzi J.E."/>
            <person name="Pablo J.V."/>
            <person name="Hung C."/>
            <person name="Brancato J."/>
            <person name="Kumari P."/>
            <person name="Orvis J."/>
            <person name="Tretina K."/>
            <person name="Chibucos M."/>
            <person name="Ott S."/>
            <person name="Sadzewicz L."/>
            <person name="Sengamalay N."/>
            <person name="Shetty A.C."/>
            <person name="Su Q."/>
            <person name="Tallon L."/>
            <person name="Fraser C.M."/>
            <person name="Frutos R."/>
            <person name="Molina D.M."/>
            <person name="Krause P.J."/>
            <person name="Ben Mamoun C."/>
        </authorList>
    </citation>
    <scope>NUCLEOTIDE SEQUENCE [LARGE SCALE GENOMIC DNA]</scope>
    <source>
        <strain evidence="3 4">RI</strain>
    </source>
</reference>
<dbReference type="GeneID" id="24423221"/>
<gene>
    <name evidence="3" type="ORF">BMR1_01G00730</name>
</gene>
<dbReference type="Gene3D" id="3.30.70.1560">
    <property type="entry name" value="Alpha-L RNA-binding motif"/>
    <property type="match status" value="1"/>
</dbReference>
<dbReference type="SUPFAM" id="SSF55120">
    <property type="entry name" value="Pseudouridine synthase"/>
    <property type="match status" value="1"/>
</dbReference>
<evidence type="ECO:0000256" key="1">
    <source>
        <dbReference type="ARBA" id="ARBA00023235"/>
    </source>
</evidence>
<dbReference type="Gene3D" id="3.30.70.580">
    <property type="entry name" value="Pseudouridine synthase I, catalytic domain, N-terminal subdomain"/>
    <property type="match status" value="1"/>
</dbReference>
<keyword evidence="2" id="KW-0694">RNA-binding</keyword>
<dbReference type="InterPro" id="IPR050343">
    <property type="entry name" value="RsuA_PseudoU_synthase"/>
</dbReference>
<reference evidence="3 4" key="2">
    <citation type="journal article" date="2013" name="PLoS ONE">
        <title>Whole genome mapping and re-organization of the nuclear and mitochondrial genomes of Babesia microti isolates.</title>
        <authorList>
            <person name="Cornillot E."/>
            <person name="Dassouli A."/>
            <person name="Garg A."/>
            <person name="Pachikara N."/>
            <person name="Randazzo S."/>
            <person name="Depoix D."/>
            <person name="Carcy B."/>
            <person name="Delbecq S."/>
            <person name="Frutos R."/>
            <person name="Silva J.C."/>
            <person name="Sutton R."/>
            <person name="Krause P.J."/>
            <person name="Mamoun C.B."/>
        </authorList>
    </citation>
    <scope>NUCLEOTIDE SEQUENCE [LARGE SCALE GENOMIC DNA]</scope>
    <source>
        <strain evidence="3 4">RI</strain>
    </source>
</reference>
<keyword evidence="4" id="KW-1185">Reference proteome</keyword>
<dbReference type="OrthoDB" id="440619at2759"/>
<dbReference type="Proteomes" id="UP000002899">
    <property type="component" value="Chromosome I"/>
</dbReference>
<dbReference type="EMBL" id="FO082871">
    <property type="protein sequence ID" value="SIO73200.1"/>
    <property type="molecule type" value="Genomic_DNA"/>
</dbReference>
<dbReference type="RefSeq" id="XP_021337308.1">
    <property type="nucleotide sequence ID" value="XM_021481680.1"/>
</dbReference>